<feature type="transmembrane region" description="Helical" evidence="7">
    <location>
        <begin position="55"/>
        <end position="76"/>
    </location>
</feature>
<keyword evidence="5 7" id="KW-1133">Transmembrane helix</keyword>
<evidence type="ECO:0008006" key="10">
    <source>
        <dbReference type="Google" id="ProtNLM"/>
    </source>
</evidence>
<dbReference type="PANTHER" id="PTHR33452">
    <property type="entry name" value="OXIDOREDUCTASE CATD-RELATED"/>
    <property type="match status" value="1"/>
</dbReference>
<protein>
    <recommendedName>
        <fullName evidence="10">DoxX family protein</fullName>
    </recommendedName>
</protein>
<gene>
    <name evidence="8" type="ORF">AO501_14665</name>
</gene>
<organism evidence="8 9">
    <name type="scientific">Mycobacterium gordonae</name>
    <dbReference type="NCBI Taxonomy" id="1778"/>
    <lineage>
        <taxon>Bacteria</taxon>
        <taxon>Bacillati</taxon>
        <taxon>Actinomycetota</taxon>
        <taxon>Actinomycetes</taxon>
        <taxon>Mycobacteriales</taxon>
        <taxon>Mycobacteriaceae</taxon>
        <taxon>Mycobacterium</taxon>
    </lineage>
</organism>
<dbReference type="STRING" id="1778.A9W97_19030"/>
<dbReference type="Pfam" id="PF07681">
    <property type="entry name" value="DoxX"/>
    <property type="match status" value="1"/>
</dbReference>
<evidence type="ECO:0000256" key="6">
    <source>
        <dbReference type="ARBA" id="ARBA00023136"/>
    </source>
</evidence>
<keyword evidence="3" id="KW-1003">Cell membrane</keyword>
<keyword evidence="6 7" id="KW-0472">Membrane</keyword>
<dbReference type="InterPro" id="IPR032808">
    <property type="entry name" value="DoxX"/>
</dbReference>
<accession>A0A0Q2LUB5</accession>
<reference evidence="8 9" key="1">
    <citation type="submission" date="2015-10" db="EMBL/GenBank/DDBJ databases">
        <title>Mycobacterium gordonae draft genome assembly.</title>
        <authorList>
            <person name="Ustinova V."/>
            <person name="Smirnova T."/>
            <person name="Blagodatskikh K."/>
            <person name="Varlamov D."/>
            <person name="Larionova E."/>
            <person name="Chernousova L."/>
        </authorList>
    </citation>
    <scope>NUCLEOTIDE SEQUENCE [LARGE SCALE GENOMIC DNA]</scope>
    <source>
        <strain evidence="8 9">CTRI 14-8773</strain>
    </source>
</reference>
<dbReference type="EMBL" id="LKTM01000112">
    <property type="protein sequence ID" value="KQH79378.1"/>
    <property type="molecule type" value="Genomic_DNA"/>
</dbReference>
<keyword evidence="4 7" id="KW-0812">Transmembrane</keyword>
<feature type="transmembrane region" description="Helical" evidence="7">
    <location>
        <begin position="128"/>
        <end position="147"/>
    </location>
</feature>
<comment type="subcellular location">
    <subcellularLocation>
        <location evidence="1">Cell membrane</location>
        <topology evidence="1">Multi-pass membrane protein</topology>
    </subcellularLocation>
</comment>
<dbReference type="AlphaFoldDB" id="A0A0Q2LUB5"/>
<comment type="similarity">
    <text evidence="2">Belongs to the DoxX family.</text>
</comment>
<dbReference type="Proteomes" id="UP000051677">
    <property type="component" value="Unassembled WGS sequence"/>
</dbReference>
<evidence type="ECO:0000256" key="4">
    <source>
        <dbReference type="ARBA" id="ARBA00022692"/>
    </source>
</evidence>
<feature type="transmembrane region" description="Helical" evidence="7">
    <location>
        <begin position="88"/>
        <end position="108"/>
    </location>
</feature>
<name>A0A0Q2LUB5_MYCGO</name>
<evidence type="ECO:0000256" key="1">
    <source>
        <dbReference type="ARBA" id="ARBA00004651"/>
    </source>
</evidence>
<comment type="caution">
    <text evidence="8">The sequence shown here is derived from an EMBL/GenBank/DDBJ whole genome shotgun (WGS) entry which is preliminary data.</text>
</comment>
<dbReference type="GO" id="GO:0005886">
    <property type="term" value="C:plasma membrane"/>
    <property type="evidence" value="ECO:0007669"/>
    <property type="project" value="UniProtKB-SubCell"/>
</dbReference>
<sequence>MWHWLAHPPTGAPAATLLIRLMAGGVFLWEGTLKFVLPNQGVGRFTKIGIPFPELSANFVGLLEITGGVLLLLGLFTRFISIPFIVEMIVAMLSTKIAIFLGVSPLPLPPVPPQTGFWAVLHEVRSEYAQLLTVTFLLIVGPGPWSVDALRARRRGRGSAEAADVAKAPAGVR</sequence>
<dbReference type="PANTHER" id="PTHR33452:SF1">
    <property type="entry name" value="INNER MEMBRANE PROTEIN YPHA-RELATED"/>
    <property type="match status" value="1"/>
</dbReference>
<evidence type="ECO:0000313" key="9">
    <source>
        <dbReference type="Proteomes" id="UP000051677"/>
    </source>
</evidence>
<evidence type="ECO:0000256" key="7">
    <source>
        <dbReference type="SAM" id="Phobius"/>
    </source>
</evidence>
<dbReference type="InterPro" id="IPR051907">
    <property type="entry name" value="DoxX-like_oxidoreductase"/>
</dbReference>
<proteinExistence type="inferred from homology"/>
<evidence type="ECO:0000256" key="2">
    <source>
        <dbReference type="ARBA" id="ARBA00006679"/>
    </source>
</evidence>
<evidence type="ECO:0000313" key="8">
    <source>
        <dbReference type="EMBL" id="KQH79378.1"/>
    </source>
</evidence>
<evidence type="ECO:0000256" key="3">
    <source>
        <dbReference type="ARBA" id="ARBA00022475"/>
    </source>
</evidence>
<evidence type="ECO:0000256" key="5">
    <source>
        <dbReference type="ARBA" id="ARBA00022989"/>
    </source>
</evidence>